<dbReference type="Pfam" id="PF00583">
    <property type="entry name" value="Acetyltransf_1"/>
    <property type="match status" value="1"/>
</dbReference>
<accession>A0A1G9GME7</accession>
<evidence type="ECO:0000256" key="1">
    <source>
        <dbReference type="ARBA" id="ARBA00022679"/>
    </source>
</evidence>
<gene>
    <name evidence="4" type="ORF">SAMN05216216_11820</name>
</gene>
<name>A0A1G9GME7_9BACL</name>
<evidence type="ECO:0000256" key="2">
    <source>
        <dbReference type="ARBA" id="ARBA00023315"/>
    </source>
</evidence>
<proteinExistence type="predicted"/>
<dbReference type="InterPro" id="IPR016181">
    <property type="entry name" value="Acyl_CoA_acyltransferase"/>
</dbReference>
<protein>
    <submittedName>
        <fullName evidence="4">Ribosomal protein S18 acetylase RimI</fullName>
    </submittedName>
</protein>
<evidence type="ECO:0000313" key="4">
    <source>
        <dbReference type="EMBL" id="SDL01826.1"/>
    </source>
</evidence>
<reference evidence="5" key="1">
    <citation type="submission" date="2016-10" db="EMBL/GenBank/DDBJ databases">
        <authorList>
            <person name="Varghese N."/>
            <person name="Submissions S."/>
        </authorList>
    </citation>
    <scope>NUCLEOTIDE SEQUENCE [LARGE SCALE GENOMIC DNA]</scope>
    <source>
        <strain evidence="5">CGMCC 1.8895</strain>
    </source>
</reference>
<dbReference type="AlphaFoldDB" id="A0A1G9GME7"/>
<dbReference type="InterPro" id="IPR000182">
    <property type="entry name" value="GNAT_dom"/>
</dbReference>
<keyword evidence="1" id="KW-0808">Transferase</keyword>
<evidence type="ECO:0000313" key="5">
    <source>
        <dbReference type="Proteomes" id="UP000199008"/>
    </source>
</evidence>
<evidence type="ECO:0000259" key="3">
    <source>
        <dbReference type="PROSITE" id="PS51186"/>
    </source>
</evidence>
<dbReference type="Gene3D" id="3.40.630.30">
    <property type="match status" value="1"/>
</dbReference>
<dbReference type="GO" id="GO:0005840">
    <property type="term" value="C:ribosome"/>
    <property type="evidence" value="ECO:0007669"/>
    <property type="project" value="UniProtKB-KW"/>
</dbReference>
<dbReference type="RefSeq" id="WP_092987021.1">
    <property type="nucleotide sequence ID" value="NZ_FNFY01000018.1"/>
</dbReference>
<dbReference type="GO" id="GO:0016747">
    <property type="term" value="F:acyltransferase activity, transferring groups other than amino-acyl groups"/>
    <property type="evidence" value="ECO:0007669"/>
    <property type="project" value="InterPro"/>
</dbReference>
<dbReference type="CDD" id="cd04301">
    <property type="entry name" value="NAT_SF"/>
    <property type="match status" value="1"/>
</dbReference>
<keyword evidence="4" id="KW-0689">Ribosomal protein</keyword>
<sequence>MIRKANVDDAEAIAKILVHSWQVNFKDVVPEDYLNQMDPYKISIGIRKSLDENTLFVAIVDEKVVGFVGCGSNRLQSHPEYDSELHAIHVLPHNKGSGIGRKLFTTAQESLRAQGYKKMILSVFKANTAQIFYEKLGSESIGVRSVEYGGKKSVEKLYGWNLE</sequence>
<dbReference type="Proteomes" id="UP000199008">
    <property type="component" value="Unassembled WGS sequence"/>
</dbReference>
<dbReference type="SUPFAM" id="SSF55729">
    <property type="entry name" value="Acyl-CoA N-acyltransferases (Nat)"/>
    <property type="match status" value="1"/>
</dbReference>
<dbReference type="InterPro" id="IPR050832">
    <property type="entry name" value="Bact_Acetyltransf"/>
</dbReference>
<dbReference type="OrthoDB" id="5292888at2"/>
<dbReference type="STRING" id="576118.SAMN05216216_11820"/>
<dbReference type="PROSITE" id="PS51186">
    <property type="entry name" value="GNAT"/>
    <property type="match status" value="1"/>
</dbReference>
<dbReference type="PANTHER" id="PTHR43877">
    <property type="entry name" value="AMINOALKYLPHOSPHONATE N-ACETYLTRANSFERASE-RELATED-RELATED"/>
    <property type="match status" value="1"/>
</dbReference>
<keyword evidence="4" id="KW-0687">Ribonucleoprotein</keyword>
<dbReference type="EMBL" id="FNFY01000018">
    <property type="protein sequence ID" value="SDL01826.1"/>
    <property type="molecule type" value="Genomic_DNA"/>
</dbReference>
<organism evidence="4 5">
    <name type="scientific">Lacicoccus qingdaonensis</name>
    <dbReference type="NCBI Taxonomy" id="576118"/>
    <lineage>
        <taxon>Bacteria</taxon>
        <taxon>Bacillati</taxon>
        <taxon>Bacillota</taxon>
        <taxon>Bacilli</taxon>
        <taxon>Bacillales</taxon>
        <taxon>Salinicoccaceae</taxon>
        <taxon>Lacicoccus</taxon>
    </lineage>
</organism>
<feature type="domain" description="N-acetyltransferase" evidence="3">
    <location>
        <begin position="1"/>
        <end position="163"/>
    </location>
</feature>
<keyword evidence="2" id="KW-0012">Acyltransferase</keyword>
<keyword evidence="5" id="KW-1185">Reference proteome</keyword>